<feature type="region of interest" description="Disordered" evidence="1">
    <location>
        <begin position="23"/>
        <end position="67"/>
    </location>
</feature>
<accession>A0ABR4CE95</accession>
<name>A0ABR4CE95_9HELO</name>
<evidence type="ECO:0000313" key="2">
    <source>
        <dbReference type="EMBL" id="KAL2068265.1"/>
    </source>
</evidence>
<feature type="compositionally biased region" description="Basic residues" evidence="1">
    <location>
        <begin position="23"/>
        <end position="33"/>
    </location>
</feature>
<protein>
    <submittedName>
        <fullName evidence="2">Uncharacterized protein</fullName>
    </submittedName>
</protein>
<reference evidence="2 3" key="1">
    <citation type="journal article" date="2024" name="Commun. Biol.">
        <title>Comparative genomic analysis of thermophilic fungi reveals convergent evolutionary adaptations and gene losses.</title>
        <authorList>
            <person name="Steindorff A.S."/>
            <person name="Aguilar-Pontes M.V."/>
            <person name="Robinson A.J."/>
            <person name="Andreopoulos B."/>
            <person name="LaButti K."/>
            <person name="Kuo A."/>
            <person name="Mondo S."/>
            <person name="Riley R."/>
            <person name="Otillar R."/>
            <person name="Haridas S."/>
            <person name="Lipzen A."/>
            <person name="Grimwood J."/>
            <person name="Schmutz J."/>
            <person name="Clum A."/>
            <person name="Reid I.D."/>
            <person name="Moisan M.C."/>
            <person name="Butler G."/>
            <person name="Nguyen T.T.M."/>
            <person name="Dewar K."/>
            <person name="Conant G."/>
            <person name="Drula E."/>
            <person name="Henrissat B."/>
            <person name="Hansel C."/>
            <person name="Singer S."/>
            <person name="Hutchinson M.I."/>
            <person name="de Vries R.P."/>
            <person name="Natvig D.O."/>
            <person name="Powell A.J."/>
            <person name="Tsang A."/>
            <person name="Grigoriev I.V."/>
        </authorList>
    </citation>
    <scope>NUCLEOTIDE SEQUENCE [LARGE SCALE GENOMIC DNA]</scope>
    <source>
        <strain evidence="2 3">CBS 494.80</strain>
    </source>
</reference>
<sequence length="121" mass="13969">MNRRLLISPFHFVVLLHPQCNARKSRIRKRGRRPSMSISQSNQYQSQSTTRRETLPPPQIDIPDPCNTSIRKTVREKTLDPSQPWTACQTKNCVEAIERRGEMLMISLLECVVLRGRGGLR</sequence>
<dbReference type="EMBL" id="JAZHXI010000009">
    <property type="protein sequence ID" value="KAL2068265.1"/>
    <property type="molecule type" value="Genomic_DNA"/>
</dbReference>
<organism evidence="2 3">
    <name type="scientific">Oculimacula yallundae</name>
    <dbReference type="NCBI Taxonomy" id="86028"/>
    <lineage>
        <taxon>Eukaryota</taxon>
        <taxon>Fungi</taxon>
        <taxon>Dikarya</taxon>
        <taxon>Ascomycota</taxon>
        <taxon>Pezizomycotina</taxon>
        <taxon>Leotiomycetes</taxon>
        <taxon>Helotiales</taxon>
        <taxon>Ploettnerulaceae</taxon>
        <taxon>Oculimacula</taxon>
    </lineage>
</organism>
<dbReference type="Proteomes" id="UP001595075">
    <property type="component" value="Unassembled WGS sequence"/>
</dbReference>
<keyword evidence="3" id="KW-1185">Reference proteome</keyword>
<feature type="compositionally biased region" description="Low complexity" evidence="1">
    <location>
        <begin position="35"/>
        <end position="48"/>
    </location>
</feature>
<evidence type="ECO:0000313" key="3">
    <source>
        <dbReference type="Proteomes" id="UP001595075"/>
    </source>
</evidence>
<gene>
    <name evidence="2" type="ORF">VTL71DRAFT_16363</name>
</gene>
<proteinExistence type="predicted"/>
<evidence type="ECO:0000256" key="1">
    <source>
        <dbReference type="SAM" id="MobiDB-lite"/>
    </source>
</evidence>
<comment type="caution">
    <text evidence="2">The sequence shown here is derived from an EMBL/GenBank/DDBJ whole genome shotgun (WGS) entry which is preliminary data.</text>
</comment>